<feature type="signal peptide" evidence="1">
    <location>
        <begin position="1"/>
        <end position="18"/>
    </location>
</feature>
<name>K6YFL3_9ALTE</name>
<sequence length="653" mass="71487">MYGYKAVIMLMSSAVLLAACGGGSSNDTKVTQNKPPEVNQATGFAGSLVQNAAKTERYIRNGIYASALPQTDSEQGGVVASPSADSLNYSTTNTIESGVDEADRVKYDGDTFYLANYAIWSQEKNSASVRVLTRNEDDTLTSLPDIELANESDNIIGMYRHQKHLVAVSTQTQIYPIGAISILPWEPSEPKFSLQFFDVSNPADVTSVQHIEFDGSLLSTRRIGDDLYIASSFVPYLEQLIPLPSSDADKLANYQYVSNTASDELMPNMYSNGQATALNELGECYVPEAATENDGYAQILTVTRININQPSDIQSMCMSAQAYMLYMSLDSMYLASNIEGRQTAFHKIGLTDLSYQASGVVDGVLGWRSDPLFKVDESEGYLRVVTTDYSNSPSTHHLSVLTQNGNELETVATLPNQNQSESIGKPGEDVYAVRFIDDQAYIVTFETIDPLYVIDLTDNTAPSIMGSLEIPGFSSYLHPLENGLLLGIGQQVSMEDIPDSGDVFIAPPTTSGMKISLFDIRDAQNPVELKSIVVSDAYTPVEFNYKALSVLEEEGHYQFALPVESWGLSESENGTGIDEYVSLNSLMLLEVDSNSLTPDLLWRGNVGALNASDDYIYAGEDRSIIHAQNVYYFHGNQVWQALWSNPANVTGPF</sequence>
<dbReference type="STRING" id="1127673.GLIP_2787"/>
<gene>
    <name evidence="2" type="ORF">GLIP_2787</name>
</gene>
<comment type="caution">
    <text evidence="2">The sequence shown here is derived from an EMBL/GenBank/DDBJ whole genome shotgun (WGS) entry which is preliminary data.</text>
</comment>
<evidence type="ECO:0008006" key="4">
    <source>
        <dbReference type="Google" id="ProtNLM"/>
    </source>
</evidence>
<dbReference type="AlphaFoldDB" id="K6YFL3"/>
<dbReference type="EMBL" id="BAEN01000055">
    <property type="protein sequence ID" value="GAC15408.1"/>
    <property type="molecule type" value="Genomic_DNA"/>
</dbReference>
<keyword evidence="1" id="KW-0732">Signal</keyword>
<evidence type="ECO:0000256" key="1">
    <source>
        <dbReference type="SAM" id="SignalP"/>
    </source>
</evidence>
<dbReference type="OrthoDB" id="9778998at2"/>
<proteinExistence type="predicted"/>
<dbReference type="Proteomes" id="UP000006334">
    <property type="component" value="Unassembled WGS sequence"/>
</dbReference>
<protein>
    <recommendedName>
        <fullName evidence="4">Beta propeller domain-containing protein</fullName>
    </recommendedName>
</protein>
<reference evidence="2 3" key="1">
    <citation type="journal article" date="2017" name="Antonie Van Leeuwenhoek">
        <title>Rhizobium rhizosphaerae sp. nov., a novel species isolated from rice rhizosphere.</title>
        <authorList>
            <person name="Zhao J.J."/>
            <person name="Zhang J."/>
            <person name="Zhang R.J."/>
            <person name="Zhang C.W."/>
            <person name="Yin H.Q."/>
            <person name="Zhang X.X."/>
        </authorList>
    </citation>
    <scope>NUCLEOTIDE SEQUENCE [LARGE SCALE GENOMIC DNA]</scope>
    <source>
        <strain evidence="2 3">E3</strain>
    </source>
</reference>
<evidence type="ECO:0000313" key="3">
    <source>
        <dbReference type="Proteomes" id="UP000006334"/>
    </source>
</evidence>
<dbReference type="eggNOG" id="COG4880">
    <property type="taxonomic scope" value="Bacteria"/>
</dbReference>
<dbReference type="PROSITE" id="PS51257">
    <property type="entry name" value="PROKAR_LIPOPROTEIN"/>
    <property type="match status" value="1"/>
</dbReference>
<evidence type="ECO:0000313" key="2">
    <source>
        <dbReference type="EMBL" id="GAC15408.1"/>
    </source>
</evidence>
<organism evidence="2 3">
    <name type="scientific">Aliiglaciecola lipolytica E3</name>
    <dbReference type="NCBI Taxonomy" id="1127673"/>
    <lineage>
        <taxon>Bacteria</taxon>
        <taxon>Pseudomonadati</taxon>
        <taxon>Pseudomonadota</taxon>
        <taxon>Gammaproteobacteria</taxon>
        <taxon>Alteromonadales</taxon>
        <taxon>Alteromonadaceae</taxon>
        <taxon>Aliiglaciecola</taxon>
    </lineage>
</organism>
<dbReference type="InterPro" id="IPR019198">
    <property type="entry name" value="Beta_propeller_containing"/>
</dbReference>
<feature type="chain" id="PRO_5003897436" description="Beta propeller domain-containing protein" evidence="1">
    <location>
        <begin position="19"/>
        <end position="653"/>
    </location>
</feature>
<dbReference type="Pfam" id="PF09826">
    <property type="entry name" value="Beta_propel"/>
    <property type="match status" value="1"/>
</dbReference>
<accession>K6YFL3</accession>
<keyword evidence="3" id="KW-1185">Reference proteome</keyword>
<dbReference type="RefSeq" id="WP_008845213.1">
    <property type="nucleotide sequence ID" value="NZ_BAEN01000055.1"/>
</dbReference>